<gene>
    <name evidence="3" type="ORF">LKD70_09075</name>
</gene>
<name>A0ABS8FX73_9FIRM</name>
<reference evidence="3 4" key="1">
    <citation type="submission" date="2021-10" db="EMBL/GenBank/DDBJ databases">
        <title>Anaerobic single-cell dispensing facilitates the cultivation of human gut bacteria.</title>
        <authorList>
            <person name="Afrizal A."/>
        </authorList>
    </citation>
    <scope>NUCLEOTIDE SEQUENCE [LARGE SCALE GENOMIC DNA]</scope>
    <source>
        <strain evidence="3 4">CLA-AA-H200</strain>
    </source>
</reference>
<dbReference type="Gene3D" id="2.40.50.140">
    <property type="entry name" value="Nucleic acid-binding proteins"/>
    <property type="match status" value="1"/>
</dbReference>
<evidence type="ECO:0000313" key="3">
    <source>
        <dbReference type="EMBL" id="MCC2254566.1"/>
    </source>
</evidence>
<keyword evidence="1 2" id="KW-0238">DNA-binding</keyword>
<dbReference type="InterPro" id="IPR012340">
    <property type="entry name" value="NA-bd_OB-fold"/>
</dbReference>
<dbReference type="RefSeq" id="WP_227707707.1">
    <property type="nucleotide sequence ID" value="NZ_JAJEQX010000014.1"/>
</dbReference>
<dbReference type="Pfam" id="PF00436">
    <property type="entry name" value="SSB"/>
    <property type="match status" value="1"/>
</dbReference>
<dbReference type="InterPro" id="IPR000424">
    <property type="entry name" value="Primosome_PriB/ssb"/>
</dbReference>
<dbReference type="SUPFAM" id="SSF50249">
    <property type="entry name" value="Nucleic acid-binding proteins"/>
    <property type="match status" value="1"/>
</dbReference>
<evidence type="ECO:0000256" key="2">
    <source>
        <dbReference type="PROSITE-ProRule" id="PRU00252"/>
    </source>
</evidence>
<keyword evidence="4" id="KW-1185">Reference proteome</keyword>
<protein>
    <submittedName>
        <fullName evidence="3">Single-stranded DNA-binding protein</fullName>
    </submittedName>
</protein>
<dbReference type="Proteomes" id="UP001198151">
    <property type="component" value="Unassembled WGS sequence"/>
</dbReference>
<dbReference type="EMBL" id="JAJEQX010000014">
    <property type="protein sequence ID" value="MCC2254566.1"/>
    <property type="molecule type" value="Genomic_DNA"/>
</dbReference>
<accession>A0ABS8FX73</accession>
<organism evidence="3 4">
    <name type="scientific">Ruminococcus turbiniformis</name>
    <dbReference type="NCBI Taxonomy" id="2881258"/>
    <lineage>
        <taxon>Bacteria</taxon>
        <taxon>Bacillati</taxon>
        <taxon>Bacillota</taxon>
        <taxon>Clostridia</taxon>
        <taxon>Eubacteriales</taxon>
        <taxon>Oscillospiraceae</taxon>
        <taxon>Ruminococcus</taxon>
    </lineage>
</organism>
<dbReference type="GO" id="GO:0003677">
    <property type="term" value="F:DNA binding"/>
    <property type="evidence" value="ECO:0007669"/>
    <property type="project" value="UniProtKB-KW"/>
</dbReference>
<proteinExistence type="predicted"/>
<sequence length="277" mass="32074">MATHNQVRVVGYLRKDPTIINRDEEGAEKAVFLIRTMHRDLDGYEGMKFQDIMVYYDGTELMNRIKLLSQFDLIDIKGVFNIINLDKNSKCTACGALNTKKNGTSTFVYPISLIKLNGMRTAFEHDQALPERILEKHFKEVSNQVLIIGTVVSEPEMVQGTRSPCCRFRLGVDRKYYIKTQGDIHADYPWVYSYAQEAERDFRYLQQGSVILVDGFIQNRQVKSSIVCHNCGCTYQYPDAATEFVPYSIEYLSNYLTDEDIEYKENIEKNKIMNQIF</sequence>
<comment type="caution">
    <text evidence="3">The sequence shown here is derived from an EMBL/GenBank/DDBJ whole genome shotgun (WGS) entry which is preliminary data.</text>
</comment>
<dbReference type="PROSITE" id="PS50935">
    <property type="entry name" value="SSB"/>
    <property type="match status" value="1"/>
</dbReference>
<evidence type="ECO:0000313" key="4">
    <source>
        <dbReference type="Proteomes" id="UP001198151"/>
    </source>
</evidence>
<evidence type="ECO:0000256" key="1">
    <source>
        <dbReference type="ARBA" id="ARBA00023125"/>
    </source>
</evidence>